<gene>
    <name evidence="1" type="ORF">M011DRAFT_252814</name>
</gene>
<proteinExistence type="predicted"/>
<sequence>MEAVGVSIAVNSLPLQLFQTAETVRTYIRNYKQAPAEATRLADTLKTFGDVLKTVDEFIRNQHSHYANNNLYSGASATLSRILKRCEAHLQPLEMYWPSTRRHRLQRRARGNTTRRSSVSGQKILPIWGDA</sequence>
<accession>A0A6A6UZN8</accession>
<dbReference type="Proteomes" id="UP000799440">
    <property type="component" value="Unassembled WGS sequence"/>
</dbReference>
<dbReference type="OrthoDB" id="3200163at2759"/>
<evidence type="ECO:0008006" key="3">
    <source>
        <dbReference type="Google" id="ProtNLM"/>
    </source>
</evidence>
<name>A0A6A6UZN8_9PLEO</name>
<organism evidence="1 2">
    <name type="scientific">Sporormia fimetaria CBS 119925</name>
    <dbReference type="NCBI Taxonomy" id="1340428"/>
    <lineage>
        <taxon>Eukaryota</taxon>
        <taxon>Fungi</taxon>
        <taxon>Dikarya</taxon>
        <taxon>Ascomycota</taxon>
        <taxon>Pezizomycotina</taxon>
        <taxon>Dothideomycetes</taxon>
        <taxon>Pleosporomycetidae</taxon>
        <taxon>Pleosporales</taxon>
        <taxon>Sporormiaceae</taxon>
        <taxon>Sporormia</taxon>
    </lineage>
</organism>
<dbReference type="EMBL" id="MU006602">
    <property type="protein sequence ID" value="KAF2742944.1"/>
    <property type="molecule type" value="Genomic_DNA"/>
</dbReference>
<protein>
    <recommendedName>
        <fullName evidence="3">Fungal N-terminal domain-containing protein</fullName>
    </recommendedName>
</protein>
<evidence type="ECO:0000313" key="2">
    <source>
        <dbReference type="Proteomes" id="UP000799440"/>
    </source>
</evidence>
<dbReference type="AlphaFoldDB" id="A0A6A6UZN8"/>
<keyword evidence="2" id="KW-1185">Reference proteome</keyword>
<reference evidence="1" key="1">
    <citation type="journal article" date="2020" name="Stud. Mycol.">
        <title>101 Dothideomycetes genomes: a test case for predicting lifestyles and emergence of pathogens.</title>
        <authorList>
            <person name="Haridas S."/>
            <person name="Albert R."/>
            <person name="Binder M."/>
            <person name="Bloem J."/>
            <person name="Labutti K."/>
            <person name="Salamov A."/>
            <person name="Andreopoulos B."/>
            <person name="Baker S."/>
            <person name="Barry K."/>
            <person name="Bills G."/>
            <person name="Bluhm B."/>
            <person name="Cannon C."/>
            <person name="Castanera R."/>
            <person name="Culley D."/>
            <person name="Daum C."/>
            <person name="Ezra D."/>
            <person name="Gonzalez J."/>
            <person name="Henrissat B."/>
            <person name="Kuo A."/>
            <person name="Liang C."/>
            <person name="Lipzen A."/>
            <person name="Lutzoni F."/>
            <person name="Magnuson J."/>
            <person name="Mondo S."/>
            <person name="Nolan M."/>
            <person name="Ohm R."/>
            <person name="Pangilinan J."/>
            <person name="Park H.-J."/>
            <person name="Ramirez L."/>
            <person name="Alfaro M."/>
            <person name="Sun H."/>
            <person name="Tritt A."/>
            <person name="Yoshinaga Y."/>
            <person name="Zwiers L.-H."/>
            <person name="Turgeon B."/>
            <person name="Goodwin S."/>
            <person name="Spatafora J."/>
            <person name="Crous P."/>
            <person name="Grigoriev I."/>
        </authorList>
    </citation>
    <scope>NUCLEOTIDE SEQUENCE</scope>
    <source>
        <strain evidence="1">CBS 119925</strain>
    </source>
</reference>
<evidence type="ECO:0000313" key="1">
    <source>
        <dbReference type="EMBL" id="KAF2742944.1"/>
    </source>
</evidence>